<name>A0A9N9TCK2_DIABA</name>
<gene>
    <name evidence="2" type="ORF">DIABBA_LOCUS13286</name>
</gene>
<dbReference type="EMBL" id="OU898284">
    <property type="protein sequence ID" value="CAG9840661.1"/>
    <property type="molecule type" value="Genomic_DNA"/>
</dbReference>
<evidence type="ECO:0000313" key="3">
    <source>
        <dbReference type="Proteomes" id="UP001153709"/>
    </source>
</evidence>
<dbReference type="AlphaFoldDB" id="A0A9N9TCK2"/>
<evidence type="ECO:0000313" key="2">
    <source>
        <dbReference type="EMBL" id="CAG9840661.1"/>
    </source>
</evidence>
<dbReference type="SUPFAM" id="SSF46689">
    <property type="entry name" value="Homeodomain-like"/>
    <property type="match status" value="1"/>
</dbReference>
<dbReference type="InterPro" id="IPR036388">
    <property type="entry name" value="WH-like_DNA-bd_sf"/>
</dbReference>
<comment type="subcellular location">
    <subcellularLocation>
        <location evidence="1">Nucleus</location>
    </subcellularLocation>
</comment>
<protein>
    <submittedName>
        <fullName evidence="2">Uncharacterized protein</fullName>
    </submittedName>
</protein>
<organism evidence="2 3">
    <name type="scientific">Diabrotica balteata</name>
    <name type="common">Banded cucumber beetle</name>
    <dbReference type="NCBI Taxonomy" id="107213"/>
    <lineage>
        <taxon>Eukaryota</taxon>
        <taxon>Metazoa</taxon>
        <taxon>Ecdysozoa</taxon>
        <taxon>Arthropoda</taxon>
        <taxon>Hexapoda</taxon>
        <taxon>Insecta</taxon>
        <taxon>Pterygota</taxon>
        <taxon>Neoptera</taxon>
        <taxon>Endopterygota</taxon>
        <taxon>Coleoptera</taxon>
        <taxon>Polyphaga</taxon>
        <taxon>Cucujiformia</taxon>
        <taxon>Chrysomeloidea</taxon>
        <taxon>Chrysomelidae</taxon>
        <taxon>Galerucinae</taxon>
        <taxon>Diabroticina</taxon>
        <taxon>Diabroticites</taxon>
        <taxon>Diabrotica</taxon>
    </lineage>
</organism>
<accession>A0A9N9TCK2</accession>
<dbReference type="Gene3D" id="1.10.10.10">
    <property type="entry name" value="Winged helix-like DNA-binding domain superfamily/Winged helix DNA-binding domain"/>
    <property type="match status" value="1"/>
</dbReference>
<dbReference type="GO" id="GO:0005634">
    <property type="term" value="C:nucleus"/>
    <property type="evidence" value="ECO:0007669"/>
    <property type="project" value="UniProtKB-SubCell"/>
</dbReference>
<dbReference type="InterPro" id="IPR009057">
    <property type="entry name" value="Homeodomain-like_sf"/>
</dbReference>
<proteinExistence type="predicted"/>
<reference evidence="2" key="1">
    <citation type="submission" date="2022-01" db="EMBL/GenBank/DDBJ databases">
        <authorList>
            <person name="King R."/>
        </authorList>
    </citation>
    <scope>NUCLEOTIDE SEQUENCE</scope>
</reference>
<dbReference type="Proteomes" id="UP001153709">
    <property type="component" value="Chromosome 9"/>
</dbReference>
<evidence type="ECO:0000256" key="1">
    <source>
        <dbReference type="ARBA" id="ARBA00004123"/>
    </source>
</evidence>
<keyword evidence="3" id="KW-1185">Reference proteome</keyword>
<sequence>MATAFQTRLTERYAVSQLHRSTNNIEACSNDKPDDKTEIEIKAEIKKELAQDEQGYNIESQLTTSLDLGNLKNEPDEDNSEIIIHHYHEGKTICEISSELTVATTTVFNLINKYGETASIDVGIKSPGPPKAVSQSVDNSNM</sequence>